<dbReference type="PANTHER" id="PTHR23240">
    <property type="entry name" value="DNA CROSS-LINK REPAIR PROTEIN PSO2/SNM1-RELATED"/>
    <property type="match status" value="1"/>
</dbReference>
<dbReference type="GO" id="GO:0036297">
    <property type="term" value="P:interstrand cross-link repair"/>
    <property type="evidence" value="ECO:0007669"/>
    <property type="project" value="TreeGrafter"/>
</dbReference>
<dbReference type="GO" id="GO:0035312">
    <property type="term" value="F:5'-3' DNA exonuclease activity"/>
    <property type="evidence" value="ECO:0007669"/>
    <property type="project" value="TreeGrafter"/>
</dbReference>
<evidence type="ECO:0000313" key="1">
    <source>
        <dbReference type="EMBL" id="HHQ80733.1"/>
    </source>
</evidence>
<reference evidence="1" key="1">
    <citation type="journal article" date="2020" name="mSystems">
        <title>Genome- and Community-Level Interaction Insights into Carbon Utilization and Element Cycling Functions of Hydrothermarchaeota in Hydrothermal Sediment.</title>
        <authorList>
            <person name="Zhou Z."/>
            <person name="Liu Y."/>
            <person name="Xu W."/>
            <person name="Pan J."/>
            <person name="Luo Z.H."/>
            <person name="Li M."/>
        </authorList>
    </citation>
    <scope>NUCLEOTIDE SEQUENCE [LARGE SCALE GENOMIC DNA]</scope>
    <source>
        <strain evidence="1">SpSt-1116</strain>
    </source>
</reference>
<comment type="caution">
    <text evidence="1">The sequence shown here is derived from an EMBL/GenBank/DDBJ whole genome shotgun (WGS) entry which is preliminary data.</text>
</comment>
<accession>A0A7J3ZKZ9</accession>
<dbReference type="AlphaFoldDB" id="A0A7J3ZKZ9"/>
<protein>
    <recommendedName>
        <fullName evidence="2">Exonuclease</fullName>
    </recommendedName>
</protein>
<dbReference type="GO" id="GO:0006303">
    <property type="term" value="P:double-strand break repair via nonhomologous end joining"/>
    <property type="evidence" value="ECO:0007669"/>
    <property type="project" value="TreeGrafter"/>
</dbReference>
<dbReference type="GO" id="GO:0003684">
    <property type="term" value="F:damaged DNA binding"/>
    <property type="evidence" value="ECO:0007669"/>
    <property type="project" value="TreeGrafter"/>
</dbReference>
<evidence type="ECO:0008006" key="2">
    <source>
        <dbReference type="Google" id="ProtNLM"/>
    </source>
</evidence>
<proteinExistence type="predicted"/>
<gene>
    <name evidence="1" type="ORF">ENM78_04715</name>
</gene>
<dbReference type="SUPFAM" id="SSF56281">
    <property type="entry name" value="Metallo-hydrolase/oxidoreductase"/>
    <property type="match status" value="1"/>
</dbReference>
<dbReference type="EMBL" id="DRZC01000067">
    <property type="protein sequence ID" value="HHQ80733.1"/>
    <property type="molecule type" value="Genomic_DNA"/>
</dbReference>
<dbReference type="InterPro" id="IPR036866">
    <property type="entry name" value="RibonucZ/Hydroxyglut_hydro"/>
</dbReference>
<sequence>MKKLIAETGAILLGRKFEVDGFAGRPFRVVTHFHSDHVVGLSASKRSSISIIATRATLESLEVLSYGIPEHKSLPLDYRRSLELENERITLIESRHVFGSCQVLVEGERGELYGYTSDFKLPGTPIMRDLDYLVVDATYGAPYMVRRFKREVNYLFADLVTSLLSKGKPVWVLAYYGKIQEAMEILRRHGIEAPFLMPEKVYRLTRVAVKHGLRINDFHSDRSSEAKEVVHDRWYVYFQHANAARRGPKDVASITLTGWIFDEPIKKASTSSWESYYVALSDHADFEDTLYYVEEARPKVVVIDAYRSSQRVAKMFARELSRFKLKSLVLPRVDEALPSED</sequence>
<dbReference type="Gene3D" id="3.60.15.10">
    <property type="entry name" value="Ribonuclease Z/Hydroxyacylglutathione hydrolase-like"/>
    <property type="match status" value="1"/>
</dbReference>
<organism evidence="1">
    <name type="scientific">Fervidicoccus fontis</name>
    <dbReference type="NCBI Taxonomy" id="683846"/>
    <lineage>
        <taxon>Archaea</taxon>
        <taxon>Thermoproteota</taxon>
        <taxon>Thermoprotei</taxon>
        <taxon>Fervidicoccales</taxon>
        <taxon>Fervidicoccaceae</taxon>
        <taxon>Fervidicoccus</taxon>
    </lineage>
</organism>
<name>A0A7J3ZKZ9_9CREN</name>